<dbReference type="EMBL" id="JQCL01000051">
    <property type="protein sequence ID" value="KRO11786.1"/>
    <property type="molecule type" value="Genomic_DNA"/>
</dbReference>
<dbReference type="STRING" id="942150.IV64_GL002177"/>
<dbReference type="AlphaFoldDB" id="A0A0R2MLZ7"/>
<sequence length="63" mass="7464">MLVQVENADHKHLTALDLKRFLSRYSDEELEDILIKQDDLEFHAAFLQTTQPVQTPTLYLEEY</sequence>
<reference evidence="1 2" key="1">
    <citation type="journal article" date="2015" name="Genome Announc.">
        <title>Expanding the biotechnology potential of lactobacilli through comparative genomics of 213 strains and associated genera.</title>
        <authorList>
            <person name="Sun Z."/>
            <person name="Harris H.M."/>
            <person name="McCann A."/>
            <person name="Guo C."/>
            <person name="Argimon S."/>
            <person name="Zhang W."/>
            <person name="Yang X."/>
            <person name="Jeffery I.B."/>
            <person name="Cooney J.C."/>
            <person name="Kagawa T.F."/>
            <person name="Liu W."/>
            <person name="Song Y."/>
            <person name="Salvetti E."/>
            <person name="Wrobel A."/>
            <person name="Rasinkangas P."/>
            <person name="Parkhill J."/>
            <person name="Rea M.C."/>
            <person name="O'Sullivan O."/>
            <person name="Ritari J."/>
            <person name="Douillard F.P."/>
            <person name="Paul Ross R."/>
            <person name="Yang R."/>
            <person name="Briner A.E."/>
            <person name="Felis G.E."/>
            <person name="de Vos W.M."/>
            <person name="Barrangou R."/>
            <person name="Klaenhammer T.R."/>
            <person name="Caufield P.W."/>
            <person name="Cui Y."/>
            <person name="Zhang H."/>
            <person name="O'Toole P.W."/>
        </authorList>
    </citation>
    <scope>NUCLEOTIDE SEQUENCE [LARGE SCALE GENOMIC DNA]</scope>
    <source>
        <strain evidence="1 2">LMG 26013</strain>
    </source>
</reference>
<dbReference type="Proteomes" id="UP000051783">
    <property type="component" value="Unassembled WGS sequence"/>
</dbReference>
<proteinExistence type="predicted"/>
<accession>A0A0R2MLZ7</accession>
<dbReference type="OrthoDB" id="2308945at2"/>
<keyword evidence="2" id="KW-1185">Reference proteome</keyword>
<protein>
    <submittedName>
        <fullName evidence="1">Uncharacterized protein</fullName>
    </submittedName>
</protein>
<gene>
    <name evidence="1" type="ORF">IV64_GL002177</name>
</gene>
<dbReference type="PATRIC" id="fig|942150.3.peg.2274"/>
<evidence type="ECO:0000313" key="2">
    <source>
        <dbReference type="Proteomes" id="UP000051783"/>
    </source>
</evidence>
<comment type="caution">
    <text evidence="1">The sequence shown here is derived from an EMBL/GenBank/DDBJ whole genome shotgun (WGS) entry which is preliminary data.</text>
</comment>
<dbReference type="RefSeq" id="WP_057705916.1">
    <property type="nucleotide sequence ID" value="NZ_JQCL01000051.1"/>
</dbReference>
<evidence type="ECO:0000313" key="1">
    <source>
        <dbReference type="EMBL" id="KRO11786.1"/>
    </source>
</evidence>
<name>A0A0R2MLZ7_9LACO</name>
<organism evidence="1 2">
    <name type="scientific">Lactiplantibacillus xiangfangensis</name>
    <dbReference type="NCBI Taxonomy" id="942150"/>
    <lineage>
        <taxon>Bacteria</taxon>
        <taxon>Bacillati</taxon>
        <taxon>Bacillota</taxon>
        <taxon>Bacilli</taxon>
        <taxon>Lactobacillales</taxon>
        <taxon>Lactobacillaceae</taxon>
        <taxon>Lactiplantibacillus</taxon>
    </lineage>
</organism>